<dbReference type="InterPro" id="IPR003609">
    <property type="entry name" value="Pan_app"/>
</dbReference>
<name>A0A0L8HP85_OCTBM</name>
<organism evidence="2">
    <name type="scientific">Octopus bimaculoides</name>
    <name type="common">California two-spotted octopus</name>
    <dbReference type="NCBI Taxonomy" id="37653"/>
    <lineage>
        <taxon>Eukaryota</taxon>
        <taxon>Metazoa</taxon>
        <taxon>Spiralia</taxon>
        <taxon>Lophotrochozoa</taxon>
        <taxon>Mollusca</taxon>
        <taxon>Cephalopoda</taxon>
        <taxon>Coleoidea</taxon>
        <taxon>Octopodiformes</taxon>
        <taxon>Octopoda</taxon>
        <taxon>Incirrata</taxon>
        <taxon>Octopodidae</taxon>
        <taxon>Octopus</taxon>
    </lineage>
</organism>
<proteinExistence type="predicted"/>
<dbReference type="SUPFAM" id="SSF57414">
    <property type="entry name" value="Hairpin loop containing domain-like"/>
    <property type="match status" value="1"/>
</dbReference>
<dbReference type="PROSITE" id="PS50948">
    <property type="entry name" value="PAN"/>
    <property type="match status" value="1"/>
</dbReference>
<sequence length="109" mass="12602">MICDLSNGTHLTDKLKLNDGNGDTYIFDKVAKKYFVKVKNGTLDVPEKLLWHRKNITAEDCAKKCFSEKNCLSFEINKENRKCYLSKETAAASKKIKSAKDRDYYQRVK</sequence>
<dbReference type="Pfam" id="PF00024">
    <property type="entry name" value="PAN_1"/>
    <property type="match status" value="1"/>
</dbReference>
<dbReference type="EMBL" id="KQ417620">
    <property type="protein sequence ID" value="KOF91051.1"/>
    <property type="molecule type" value="Genomic_DNA"/>
</dbReference>
<accession>A0A0L8HP85</accession>
<reference evidence="2" key="1">
    <citation type="submission" date="2015-07" db="EMBL/GenBank/DDBJ databases">
        <title>MeaNS - Measles Nucleotide Surveillance Program.</title>
        <authorList>
            <person name="Tran T."/>
            <person name="Druce J."/>
        </authorList>
    </citation>
    <scope>NUCLEOTIDE SEQUENCE</scope>
    <source>
        <strain evidence="2">UCB-OBI-ISO-001</strain>
        <tissue evidence="2">Gonad</tissue>
    </source>
</reference>
<gene>
    <name evidence="2" type="ORF">OCBIM_22009813mg</name>
</gene>
<feature type="domain" description="Apple" evidence="1">
    <location>
        <begin position="30"/>
        <end position="109"/>
    </location>
</feature>
<dbReference type="SMART" id="SM00473">
    <property type="entry name" value="PAN_AP"/>
    <property type="match status" value="1"/>
</dbReference>
<dbReference type="AlphaFoldDB" id="A0A0L8HP85"/>
<evidence type="ECO:0000313" key="2">
    <source>
        <dbReference type="EMBL" id="KOF91051.1"/>
    </source>
</evidence>
<evidence type="ECO:0000259" key="1">
    <source>
        <dbReference type="PROSITE" id="PS50948"/>
    </source>
</evidence>
<protein>
    <recommendedName>
        <fullName evidence="1">Apple domain-containing protein</fullName>
    </recommendedName>
</protein>
<dbReference type="Gene3D" id="3.50.4.10">
    <property type="entry name" value="Hepatocyte Growth Factor"/>
    <property type="match status" value="1"/>
</dbReference>
<feature type="non-terminal residue" evidence="2">
    <location>
        <position position="109"/>
    </location>
</feature>